<evidence type="ECO:0000313" key="3">
    <source>
        <dbReference type="Proteomes" id="UP000277582"/>
    </source>
</evidence>
<evidence type="ECO:0000259" key="1">
    <source>
        <dbReference type="SMART" id="SM00950"/>
    </source>
</evidence>
<dbReference type="InterPro" id="IPR012337">
    <property type="entry name" value="RNaseH-like_sf"/>
</dbReference>
<name>A0A3R9PC71_9CREN</name>
<gene>
    <name evidence="2" type="ORF">D6D85_14160</name>
</gene>
<protein>
    <recommendedName>
        <fullName evidence="1">Piwi domain-containing protein</fullName>
    </recommendedName>
</protein>
<dbReference type="InterPro" id="IPR036397">
    <property type="entry name" value="RNaseH_sf"/>
</dbReference>
<dbReference type="Gene3D" id="3.30.420.10">
    <property type="entry name" value="Ribonuclease H-like superfamily/Ribonuclease H"/>
    <property type="match status" value="1"/>
</dbReference>
<organism evidence="2 3">
    <name type="scientific">Candidatus Methanodesulfokora washburnensis</name>
    <dbReference type="NCBI Taxonomy" id="2478471"/>
    <lineage>
        <taxon>Archaea</taxon>
        <taxon>Thermoproteota</taxon>
        <taxon>Candidatus Korarchaeia</taxon>
        <taxon>Candidatus Korarchaeia incertae sedis</taxon>
        <taxon>Candidatus Methanodesulfokora</taxon>
    </lineage>
</organism>
<feature type="domain" description="Piwi" evidence="1">
    <location>
        <begin position="436"/>
        <end position="749"/>
    </location>
</feature>
<dbReference type="EMBL" id="RCOS01000158">
    <property type="protein sequence ID" value="RSN72353.1"/>
    <property type="molecule type" value="Genomic_DNA"/>
</dbReference>
<dbReference type="SUPFAM" id="SSF53098">
    <property type="entry name" value="Ribonuclease H-like"/>
    <property type="match status" value="1"/>
</dbReference>
<sequence>MDLKPLKCSEVELKCSYGAAKRMLHGIACQLIERGEICTYELYPIAKEVVKAEIYADNPNSILEKIPEHMIQEKPMPLGESIPSYSGTENFLDALISVVLKKAGFRPVKGVYVSAKEDIAVKKRTILDHDGHLILFLDYLRPSPSIAGRIREQLGIKEFRKLREDNELKERAYELSHDEYIKKTVFTWLRGLYIQGEVVNIEDCFVSEKKIKGKPLHEYWRERGVEVDENEYPVFIIKTSKGEYCYPPSVLRLAGRGKVDPFHTRFKEISKLLENVKEEIESLMDKLGYKNVKFEVFKVKDGDAYLKPNFYFREDIKIIKDIAKMTVQLTYKKDGKDISSPHSPLFAFDREKCHPYAGKQELNLMLIYPSDPNLKDFVETNFVEMLKNKFNELNLGSIKGVKKISYTYDPKNPAKSLNSLEKTIKEHAKQCSEKDFLMTIIIPSKEREEFYTSAKREASGMGYHTQLVETNTIERIRREKDSGLLANICAGIYAEFLIQRKISEGNPTGPLTWVLDSPADGRGETMYVGLDISRKEATEGAAFIMFDPYGKLMDARILTLTSETITEKNYYEVFRKMVEKARENSMKRIVILRDGPPRTKDELDGCLRSFKNVKKELELKPSEELKLEYISVIKSVPTRVFKVDDRSVQKPLQGTHFYLYKLRHLDRLAHEILVISSKPRGEGCAKPVILRVYELDEKKLREEDVIKIAEEYLSLTRLNFWNLETGASRLALPVKMAHILSYMGASGIHVRGGH</sequence>
<keyword evidence="3" id="KW-1185">Reference proteome</keyword>
<dbReference type="AlphaFoldDB" id="A0A3R9PC71"/>
<evidence type="ECO:0000313" key="2">
    <source>
        <dbReference type="EMBL" id="RSN72353.1"/>
    </source>
</evidence>
<accession>A0A3R9PC71</accession>
<comment type="caution">
    <text evidence="2">The sequence shown here is derived from an EMBL/GenBank/DDBJ whole genome shotgun (WGS) entry which is preliminary data.</text>
</comment>
<dbReference type="SMART" id="SM00950">
    <property type="entry name" value="Piwi"/>
    <property type="match status" value="1"/>
</dbReference>
<dbReference type="GO" id="GO:0003676">
    <property type="term" value="F:nucleic acid binding"/>
    <property type="evidence" value="ECO:0007669"/>
    <property type="project" value="InterPro"/>
</dbReference>
<dbReference type="Pfam" id="PF02171">
    <property type="entry name" value="Piwi"/>
    <property type="match status" value="1"/>
</dbReference>
<dbReference type="InterPro" id="IPR003165">
    <property type="entry name" value="Piwi"/>
</dbReference>
<dbReference type="Gene3D" id="3.40.50.2300">
    <property type="match status" value="1"/>
</dbReference>
<proteinExistence type="predicted"/>
<reference evidence="2 3" key="1">
    <citation type="submission" date="2018-10" db="EMBL/GenBank/DDBJ databases">
        <title>Co-occurring genomic capacity for anaerobic methane metabolism and dissimilatory sulfite reduction discovered in the Korarchaeota.</title>
        <authorList>
            <person name="Mckay L.J."/>
            <person name="Dlakic M."/>
            <person name="Fields M.W."/>
            <person name="Delmont T.O."/>
            <person name="Eren A.M."/>
            <person name="Jay Z.J."/>
            <person name="Klingelsmith K.B."/>
            <person name="Rusch D.B."/>
            <person name="Inskeep W.P."/>
        </authorList>
    </citation>
    <scope>NUCLEOTIDE SEQUENCE [LARGE SCALE GENOMIC DNA]</scope>
    <source>
        <strain evidence="2 3">MDKW</strain>
    </source>
</reference>
<dbReference type="Proteomes" id="UP000277582">
    <property type="component" value="Unassembled WGS sequence"/>
</dbReference>